<feature type="domain" description="Transposase IS204/IS1001/IS1096/IS1165 DDE" evidence="1">
    <location>
        <begin position="35"/>
        <end position="300"/>
    </location>
</feature>
<reference evidence="2" key="1">
    <citation type="submission" date="2019-08" db="EMBL/GenBank/DDBJ databases">
        <authorList>
            <person name="Kucharzyk K."/>
            <person name="Murdoch R.W."/>
            <person name="Higgins S."/>
            <person name="Loffler F."/>
        </authorList>
    </citation>
    <scope>NUCLEOTIDE SEQUENCE</scope>
</reference>
<dbReference type="AlphaFoldDB" id="A0A645A0R9"/>
<dbReference type="PANTHER" id="PTHR33498">
    <property type="entry name" value="TRANSPOSASE FOR INSERTION SEQUENCE ELEMENT IS1557"/>
    <property type="match status" value="1"/>
</dbReference>
<sequence length="306" mass="35847">MERQYREHLSGFEDWDHIHHAEEYLIFPQNVGEFLSIDETSLSDGELYTIVTNKAAHGKKGTLVAIIQGTKSDDIVWALNKIPHNKRSRVKEVTLYMAPNMAVMVKKSFPNAIQVIDRFHVQKLAFEAVQEIRIKYRWEAMDQENKEIELAREFKKRYVPEVFNNGDTLRQLLARSRYLLFKQRSKWTYSQKQRAALLFERYPLLEKAYDLSIDLGRIYSKTKDRGVALTKLAQWYDKVEKASIKSFAVTAKSIQENYSSILQFFTNRSTNASAESFNAKIKAFRTQFRGVNNIPYFLFRLSKIYA</sequence>
<protein>
    <recommendedName>
        <fullName evidence="1">Transposase IS204/IS1001/IS1096/IS1165 DDE domain-containing protein</fullName>
    </recommendedName>
</protein>
<evidence type="ECO:0000259" key="1">
    <source>
        <dbReference type="Pfam" id="PF01610"/>
    </source>
</evidence>
<dbReference type="EMBL" id="VSSQ01011314">
    <property type="protein sequence ID" value="MPM46526.1"/>
    <property type="molecule type" value="Genomic_DNA"/>
</dbReference>
<evidence type="ECO:0000313" key="2">
    <source>
        <dbReference type="EMBL" id="MPM46526.1"/>
    </source>
</evidence>
<dbReference type="Pfam" id="PF01610">
    <property type="entry name" value="DDE_Tnp_ISL3"/>
    <property type="match status" value="1"/>
</dbReference>
<name>A0A645A0R9_9ZZZZ</name>
<dbReference type="InterPro" id="IPR002560">
    <property type="entry name" value="Transposase_DDE"/>
</dbReference>
<dbReference type="PANTHER" id="PTHR33498:SF1">
    <property type="entry name" value="TRANSPOSASE FOR INSERTION SEQUENCE ELEMENT IS1557"/>
    <property type="match status" value="1"/>
</dbReference>
<proteinExistence type="predicted"/>
<comment type="caution">
    <text evidence="2">The sequence shown here is derived from an EMBL/GenBank/DDBJ whole genome shotgun (WGS) entry which is preliminary data.</text>
</comment>
<accession>A0A645A0R9</accession>
<dbReference type="InterPro" id="IPR047951">
    <property type="entry name" value="Transpos_ISL3"/>
</dbReference>
<organism evidence="2">
    <name type="scientific">bioreactor metagenome</name>
    <dbReference type="NCBI Taxonomy" id="1076179"/>
    <lineage>
        <taxon>unclassified sequences</taxon>
        <taxon>metagenomes</taxon>
        <taxon>ecological metagenomes</taxon>
    </lineage>
</organism>
<gene>
    <name evidence="2" type="ORF">SDC9_93230</name>
</gene>